<keyword evidence="1" id="KW-0732">Signal</keyword>
<dbReference type="EMBL" id="JAPZBQ010000001">
    <property type="protein sequence ID" value="KAJ5352571.1"/>
    <property type="molecule type" value="Genomic_DNA"/>
</dbReference>
<evidence type="ECO:0000313" key="2">
    <source>
        <dbReference type="EMBL" id="KAJ5352571.1"/>
    </source>
</evidence>
<dbReference type="Proteomes" id="UP001147695">
    <property type="component" value="Unassembled WGS sequence"/>
</dbReference>
<gene>
    <name evidence="2" type="ORF">N7452_001545</name>
</gene>
<sequence length="106" mass="11802">MASQMSIALLSMAPVLLERSWSPWIYLLVPGISGAANEADPNGYFKPIWSPDRLWVVFTSDRNTPWRGHSAGAGWEHMKELSIYACRPNGSDFLVSSRTNYTQGSP</sequence>
<evidence type="ECO:0000313" key="3">
    <source>
        <dbReference type="Proteomes" id="UP001147695"/>
    </source>
</evidence>
<evidence type="ECO:0000256" key="1">
    <source>
        <dbReference type="SAM" id="SignalP"/>
    </source>
</evidence>
<proteinExistence type="predicted"/>
<dbReference type="AlphaFoldDB" id="A0A9W9URX5"/>
<reference evidence="2" key="2">
    <citation type="journal article" date="2023" name="IMA Fungus">
        <title>Comparative genomic study of the Penicillium genus elucidates a diverse pangenome and 15 lateral gene transfer events.</title>
        <authorList>
            <person name="Petersen C."/>
            <person name="Sorensen T."/>
            <person name="Nielsen M.R."/>
            <person name="Sondergaard T.E."/>
            <person name="Sorensen J.L."/>
            <person name="Fitzpatrick D.A."/>
            <person name="Frisvad J.C."/>
            <person name="Nielsen K.L."/>
        </authorList>
    </citation>
    <scope>NUCLEOTIDE SEQUENCE</scope>
    <source>
        <strain evidence="2">IBT 35673</strain>
    </source>
</reference>
<dbReference type="InterPro" id="IPR011659">
    <property type="entry name" value="WD40"/>
</dbReference>
<feature type="chain" id="PRO_5040879186" evidence="1">
    <location>
        <begin position="18"/>
        <end position="106"/>
    </location>
</feature>
<name>A0A9W9URX5_PENBR</name>
<comment type="caution">
    <text evidence="2">The sequence shown here is derived from an EMBL/GenBank/DDBJ whole genome shotgun (WGS) entry which is preliminary data.</text>
</comment>
<protein>
    <submittedName>
        <fullName evidence="2">Uncharacterized protein</fullName>
    </submittedName>
</protein>
<reference evidence="2" key="1">
    <citation type="submission" date="2022-12" db="EMBL/GenBank/DDBJ databases">
        <authorList>
            <person name="Petersen C."/>
        </authorList>
    </citation>
    <scope>NUCLEOTIDE SEQUENCE</scope>
    <source>
        <strain evidence="2">IBT 35673</strain>
    </source>
</reference>
<feature type="signal peptide" evidence="1">
    <location>
        <begin position="1"/>
        <end position="17"/>
    </location>
</feature>
<organism evidence="2 3">
    <name type="scientific">Penicillium brevicompactum</name>
    <dbReference type="NCBI Taxonomy" id="5074"/>
    <lineage>
        <taxon>Eukaryota</taxon>
        <taxon>Fungi</taxon>
        <taxon>Dikarya</taxon>
        <taxon>Ascomycota</taxon>
        <taxon>Pezizomycotina</taxon>
        <taxon>Eurotiomycetes</taxon>
        <taxon>Eurotiomycetidae</taxon>
        <taxon>Eurotiales</taxon>
        <taxon>Aspergillaceae</taxon>
        <taxon>Penicillium</taxon>
    </lineage>
</organism>
<accession>A0A9W9URX5</accession>
<dbReference type="Pfam" id="PF07676">
    <property type="entry name" value="PD40"/>
    <property type="match status" value="1"/>
</dbReference>